<evidence type="ECO:0000313" key="1">
    <source>
        <dbReference type="EMBL" id="EFX70788.1"/>
    </source>
</evidence>
<keyword evidence="2" id="KW-1185">Reference proteome</keyword>
<dbReference type="InParanoid" id="E9HBW2"/>
<dbReference type="Proteomes" id="UP000000305">
    <property type="component" value="Unassembled WGS sequence"/>
</dbReference>
<sequence>MFNNSLSKKTSKKSAVVVEDLSREIYSLDNNSMQENIPFGAKFQLQSFLHAAGFNKLQLSYQDKWLGQISINSSLNAFSIGLAKFNNKIDELSNKELIFMFNIALEKRIDNPNNTQLFNQLLQKIMPLEDSYSSLRKLFLKSELGYIDLEPTTIETMFKFHPKLLDTCCEVLNRKSEKDLHVSWIIKVCCGSPQLYGKLCDNLIKQYPAFLPKFVESVCRCDNILPYPSHEQACALLCVMTPIMIATALKDSHYSKLINELLQLWLTHRKSVVKMINHFPCITECLTESCDSNVSAKRLCVHLMSTCSSQRTDLNKEN</sequence>
<reference evidence="1 2" key="1">
    <citation type="journal article" date="2011" name="Science">
        <title>The ecoresponsive genome of Daphnia pulex.</title>
        <authorList>
            <person name="Colbourne J.K."/>
            <person name="Pfrender M.E."/>
            <person name="Gilbert D."/>
            <person name="Thomas W.K."/>
            <person name="Tucker A."/>
            <person name="Oakley T.H."/>
            <person name="Tokishita S."/>
            <person name="Aerts A."/>
            <person name="Arnold G.J."/>
            <person name="Basu M.K."/>
            <person name="Bauer D.J."/>
            <person name="Caceres C.E."/>
            <person name="Carmel L."/>
            <person name="Casola C."/>
            <person name="Choi J.H."/>
            <person name="Detter J.C."/>
            <person name="Dong Q."/>
            <person name="Dusheyko S."/>
            <person name="Eads B.D."/>
            <person name="Frohlich T."/>
            <person name="Geiler-Samerotte K.A."/>
            <person name="Gerlach D."/>
            <person name="Hatcher P."/>
            <person name="Jogdeo S."/>
            <person name="Krijgsveld J."/>
            <person name="Kriventseva E.V."/>
            <person name="Kultz D."/>
            <person name="Laforsch C."/>
            <person name="Lindquist E."/>
            <person name="Lopez J."/>
            <person name="Manak J.R."/>
            <person name="Muller J."/>
            <person name="Pangilinan J."/>
            <person name="Patwardhan R.P."/>
            <person name="Pitluck S."/>
            <person name="Pritham E.J."/>
            <person name="Rechtsteiner A."/>
            <person name="Rho M."/>
            <person name="Rogozin I.B."/>
            <person name="Sakarya O."/>
            <person name="Salamov A."/>
            <person name="Schaack S."/>
            <person name="Shapiro H."/>
            <person name="Shiga Y."/>
            <person name="Skalitzky C."/>
            <person name="Smith Z."/>
            <person name="Souvorov A."/>
            <person name="Sung W."/>
            <person name="Tang Z."/>
            <person name="Tsuchiya D."/>
            <person name="Tu H."/>
            <person name="Vos H."/>
            <person name="Wang M."/>
            <person name="Wolf Y.I."/>
            <person name="Yamagata H."/>
            <person name="Yamada T."/>
            <person name="Ye Y."/>
            <person name="Shaw J.R."/>
            <person name="Andrews J."/>
            <person name="Crease T.J."/>
            <person name="Tang H."/>
            <person name="Lucas S.M."/>
            <person name="Robertson H.M."/>
            <person name="Bork P."/>
            <person name="Koonin E.V."/>
            <person name="Zdobnov E.M."/>
            <person name="Grigoriev I.V."/>
            <person name="Lynch M."/>
            <person name="Boore J.L."/>
        </authorList>
    </citation>
    <scope>NUCLEOTIDE SEQUENCE [LARGE SCALE GENOMIC DNA]</scope>
</reference>
<accession>E9HBW2</accession>
<organism evidence="1 2">
    <name type="scientific">Daphnia pulex</name>
    <name type="common">Water flea</name>
    <dbReference type="NCBI Taxonomy" id="6669"/>
    <lineage>
        <taxon>Eukaryota</taxon>
        <taxon>Metazoa</taxon>
        <taxon>Ecdysozoa</taxon>
        <taxon>Arthropoda</taxon>
        <taxon>Crustacea</taxon>
        <taxon>Branchiopoda</taxon>
        <taxon>Diplostraca</taxon>
        <taxon>Cladocera</taxon>
        <taxon>Anomopoda</taxon>
        <taxon>Daphniidae</taxon>
        <taxon>Daphnia</taxon>
    </lineage>
</organism>
<dbReference type="HOGENOM" id="CLU_875126_0_0_1"/>
<dbReference type="OrthoDB" id="6335476at2759"/>
<protein>
    <submittedName>
        <fullName evidence="1">Uncharacterized protein</fullName>
    </submittedName>
</protein>
<name>E9HBW2_DAPPU</name>
<gene>
    <name evidence="1" type="ORF">DAPPUDRAFT_309285</name>
</gene>
<dbReference type="AlphaFoldDB" id="E9HBW2"/>
<proteinExistence type="predicted"/>
<dbReference type="EMBL" id="GL732617">
    <property type="protein sequence ID" value="EFX70788.1"/>
    <property type="molecule type" value="Genomic_DNA"/>
</dbReference>
<evidence type="ECO:0000313" key="2">
    <source>
        <dbReference type="Proteomes" id="UP000000305"/>
    </source>
</evidence>
<dbReference type="KEGG" id="dpx:DAPPUDRAFT_309285"/>